<protein>
    <submittedName>
        <fullName evidence="1">Uncharacterized protein</fullName>
    </submittedName>
</protein>
<evidence type="ECO:0000313" key="1">
    <source>
        <dbReference type="EMBL" id="KRO04008.1"/>
    </source>
</evidence>
<dbReference type="OrthoDB" id="2296641at2"/>
<dbReference type="AlphaFoldDB" id="A0A0R2LQU9"/>
<keyword evidence="2" id="KW-1185">Reference proteome</keyword>
<dbReference type="EMBL" id="JQCA01000048">
    <property type="protein sequence ID" value="KRO04008.1"/>
    <property type="molecule type" value="Genomic_DNA"/>
</dbReference>
<dbReference type="RefSeq" id="WP_057878317.1">
    <property type="nucleotide sequence ID" value="NZ_JQCA01000048.1"/>
</dbReference>
<reference evidence="1 2" key="1">
    <citation type="journal article" date="2015" name="Genome Announc.">
        <title>Expanding the biotechnology potential of lactobacilli through comparative genomics of 213 strains and associated genera.</title>
        <authorList>
            <person name="Sun Z."/>
            <person name="Harris H.M."/>
            <person name="McCann A."/>
            <person name="Guo C."/>
            <person name="Argimon S."/>
            <person name="Zhang W."/>
            <person name="Yang X."/>
            <person name="Jeffery I.B."/>
            <person name="Cooney J.C."/>
            <person name="Kagawa T.F."/>
            <person name="Liu W."/>
            <person name="Song Y."/>
            <person name="Salvetti E."/>
            <person name="Wrobel A."/>
            <person name="Rasinkangas P."/>
            <person name="Parkhill J."/>
            <person name="Rea M.C."/>
            <person name="O'Sullivan O."/>
            <person name="Ritari J."/>
            <person name="Douillard F.P."/>
            <person name="Paul Ross R."/>
            <person name="Yang R."/>
            <person name="Briner A.E."/>
            <person name="Felis G.E."/>
            <person name="de Vos W.M."/>
            <person name="Barrangou R."/>
            <person name="Klaenhammer T.R."/>
            <person name="Caufield P.W."/>
            <person name="Cui Y."/>
            <person name="Zhang H."/>
            <person name="O'Toole P.W."/>
        </authorList>
    </citation>
    <scope>NUCLEOTIDE SEQUENCE [LARGE SCALE GENOMIC DNA]</scope>
    <source>
        <strain evidence="1 2">DSM 22467</strain>
    </source>
</reference>
<sequence length="277" mass="30305">MNKLKATILTLTAILGFGIIAPAIPAVSQPITARASTKVVTVKIKYWANADVEVGMESWLYATFSNKIAKAIIVKADVAYNNTYAKTRSPRAALIAMMATIKRYTSVKFKIIRNDYVNGSNALDRSKAKAALKNAATAAQVSAAVSPEVNQAVKAFKVKQAAYAYKVSKLTSTKTKSNQAVKVTGTVAIHNHANAKKHHAKWARITTYKGYKFVRLNQHGTFKATIKAPKAKKAWARAGYYTKKTKHGKVVKKNGKIVYIFHLLSGQKKVTVQAYEG</sequence>
<comment type="caution">
    <text evidence="1">The sequence shown here is derived from an EMBL/GenBank/DDBJ whole genome shotgun (WGS) entry which is preliminary data.</text>
</comment>
<name>A0A0R2LQU9_9LACO</name>
<dbReference type="PATRIC" id="fig|616990.3.peg.1969"/>
<dbReference type="Proteomes" id="UP000051906">
    <property type="component" value="Unassembled WGS sequence"/>
</dbReference>
<accession>A0A0R2LQU9</accession>
<proteinExistence type="predicted"/>
<organism evidence="1 2">
    <name type="scientific">Levilactobacillus paucivorans</name>
    <dbReference type="NCBI Taxonomy" id="616990"/>
    <lineage>
        <taxon>Bacteria</taxon>
        <taxon>Bacillati</taxon>
        <taxon>Bacillota</taxon>
        <taxon>Bacilli</taxon>
        <taxon>Lactobacillales</taxon>
        <taxon>Lactobacillaceae</taxon>
        <taxon>Levilactobacillus</taxon>
    </lineage>
</organism>
<gene>
    <name evidence="1" type="ORF">IV54_GL001857</name>
</gene>
<evidence type="ECO:0000313" key="2">
    <source>
        <dbReference type="Proteomes" id="UP000051906"/>
    </source>
</evidence>